<dbReference type="PRINTS" id="PR00449">
    <property type="entry name" value="RASTRNSFRMNG"/>
</dbReference>
<dbReference type="PROSITE" id="PS50011">
    <property type="entry name" value="PROTEIN_KINASE_DOM"/>
    <property type="match status" value="1"/>
</dbReference>
<evidence type="ECO:0000313" key="12">
    <source>
        <dbReference type="EMBL" id="KAK8882894.1"/>
    </source>
</evidence>
<comment type="caution">
    <text evidence="12">The sequence shown here is derived from an EMBL/GenBank/DDBJ whole genome shotgun (WGS) entry which is preliminary data.</text>
</comment>
<dbReference type="Proteomes" id="UP001470230">
    <property type="component" value="Unassembled WGS sequence"/>
</dbReference>
<evidence type="ECO:0000256" key="1">
    <source>
        <dbReference type="ARBA" id="ARBA00022679"/>
    </source>
</evidence>
<dbReference type="EMBL" id="JAPFFF010000009">
    <property type="protein sequence ID" value="KAK8882894.1"/>
    <property type="molecule type" value="Genomic_DNA"/>
</dbReference>
<organism evidence="12 13">
    <name type="scientific">Tritrichomonas musculus</name>
    <dbReference type="NCBI Taxonomy" id="1915356"/>
    <lineage>
        <taxon>Eukaryota</taxon>
        <taxon>Metamonada</taxon>
        <taxon>Parabasalia</taxon>
        <taxon>Tritrichomonadida</taxon>
        <taxon>Tritrichomonadidae</taxon>
        <taxon>Tritrichomonas</taxon>
    </lineage>
</organism>
<comment type="catalytic activity">
    <reaction evidence="9">
        <text>L-tyrosyl-[protein] + ATP = O-phospho-L-tyrosyl-[protein] + ADP + H(+)</text>
        <dbReference type="Rhea" id="RHEA:10596"/>
        <dbReference type="Rhea" id="RHEA-COMP:10136"/>
        <dbReference type="Rhea" id="RHEA-COMP:20101"/>
        <dbReference type="ChEBI" id="CHEBI:15378"/>
        <dbReference type="ChEBI" id="CHEBI:30616"/>
        <dbReference type="ChEBI" id="CHEBI:46858"/>
        <dbReference type="ChEBI" id="CHEBI:61978"/>
        <dbReference type="ChEBI" id="CHEBI:456216"/>
        <dbReference type="EC" id="2.7.12.2"/>
    </reaction>
</comment>
<keyword evidence="2" id="KW-0547">Nucleotide-binding</keyword>
<dbReference type="Gene3D" id="3.40.50.300">
    <property type="entry name" value="P-loop containing nucleotide triphosphate hydrolases"/>
    <property type="match status" value="1"/>
</dbReference>
<evidence type="ECO:0000256" key="7">
    <source>
        <dbReference type="ARBA" id="ARBA00049014"/>
    </source>
</evidence>
<comment type="catalytic activity">
    <reaction evidence="7">
        <text>L-seryl-[protein] + ATP = O-phospho-L-seryl-[protein] + ADP + H(+)</text>
        <dbReference type="Rhea" id="RHEA:17989"/>
        <dbReference type="Rhea" id="RHEA-COMP:9863"/>
        <dbReference type="Rhea" id="RHEA-COMP:11604"/>
        <dbReference type="ChEBI" id="CHEBI:15378"/>
        <dbReference type="ChEBI" id="CHEBI:29999"/>
        <dbReference type="ChEBI" id="CHEBI:30616"/>
        <dbReference type="ChEBI" id="CHEBI:83421"/>
        <dbReference type="ChEBI" id="CHEBI:456216"/>
        <dbReference type="EC" id="2.7.12.2"/>
    </reaction>
</comment>
<dbReference type="CDD" id="cd00154">
    <property type="entry name" value="Rab"/>
    <property type="match status" value="1"/>
</dbReference>
<dbReference type="Gene3D" id="1.10.510.10">
    <property type="entry name" value="Transferase(Phosphotransferase) domain 1"/>
    <property type="match status" value="1"/>
</dbReference>
<dbReference type="EC" id="2.7.12.2" evidence="6"/>
<evidence type="ECO:0000259" key="11">
    <source>
        <dbReference type="PROSITE" id="PS50011"/>
    </source>
</evidence>
<keyword evidence="1" id="KW-0808">Transferase</keyword>
<dbReference type="InterPro" id="IPR011009">
    <property type="entry name" value="Kinase-like_dom_sf"/>
</dbReference>
<proteinExistence type="inferred from homology"/>
<evidence type="ECO:0000256" key="6">
    <source>
        <dbReference type="ARBA" id="ARBA00038999"/>
    </source>
</evidence>
<dbReference type="InterPro" id="IPR001806">
    <property type="entry name" value="Small_GTPase"/>
</dbReference>
<keyword evidence="13" id="KW-1185">Reference proteome</keyword>
<comment type="similarity">
    <text evidence="5">Belongs to the protein kinase superfamily. STE Ser/Thr protein kinase family. MAP kinase kinase subfamily.</text>
</comment>
<dbReference type="SUPFAM" id="SSF52540">
    <property type="entry name" value="P-loop containing nucleoside triphosphate hydrolases"/>
    <property type="match status" value="1"/>
</dbReference>
<dbReference type="PROSITE" id="PS51421">
    <property type="entry name" value="RAS"/>
    <property type="match status" value="1"/>
</dbReference>
<dbReference type="PANTHER" id="PTHR48013">
    <property type="entry name" value="DUAL SPECIFICITY MITOGEN-ACTIVATED PROTEIN KINASE KINASE 5-RELATED"/>
    <property type="match status" value="1"/>
</dbReference>
<dbReference type="Pfam" id="PF00071">
    <property type="entry name" value="Ras"/>
    <property type="match status" value="1"/>
</dbReference>
<name>A0ABR2JVU6_9EUKA</name>
<feature type="compositionally biased region" description="Basic and acidic residues" evidence="10">
    <location>
        <begin position="215"/>
        <end position="242"/>
    </location>
</feature>
<gene>
    <name evidence="12" type="ORF">M9Y10_045538</name>
</gene>
<dbReference type="SMART" id="SM00173">
    <property type="entry name" value="RAS"/>
    <property type="match status" value="1"/>
</dbReference>
<dbReference type="SMART" id="SM00175">
    <property type="entry name" value="RAB"/>
    <property type="match status" value="1"/>
</dbReference>
<dbReference type="PANTHER" id="PTHR48013:SF9">
    <property type="entry name" value="DUAL SPECIFICITY MITOGEN-ACTIVATED PROTEIN KINASE KINASE 5"/>
    <property type="match status" value="1"/>
</dbReference>
<dbReference type="Pfam" id="PF00069">
    <property type="entry name" value="Pkinase"/>
    <property type="match status" value="1"/>
</dbReference>
<evidence type="ECO:0000256" key="8">
    <source>
        <dbReference type="ARBA" id="ARBA00049299"/>
    </source>
</evidence>
<dbReference type="PROSITE" id="PS51419">
    <property type="entry name" value="RAB"/>
    <property type="match status" value="1"/>
</dbReference>
<keyword evidence="3" id="KW-0418">Kinase</keyword>
<dbReference type="InterPro" id="IPR000719">
    <property type="entry name" value="Prot_kinase_dom"/>
</dbReference>
<keyword evidence="4" id="KW-0067">ATP-binding</keyword>
<sequence length="675" mass="77548">MNDNMKLKVVLIGNVIENKMTYARRLESPMNYDAKDYSTIGSSIFEFGYRYNEKIFKVQLWDVAGQEKYRSLLPSYVRGCDCAILIYDCESRSSFEYITRMLEKLKESCQNYGTGSMPIIIIIADNYSSGNIEVSEEEVKAFASKENIPFVFCNTKTGDNVDLSFELLIRLFEEREEKKSKNEKGKKTEFKIVDKEKKKSPFFKPVNLFKKKSPKKADNSKNESSSKNENDDDSKKEDEKSNHSSPEAVLIPNEQFDQLVDHVHLLENHLSKYEKISTYSFESFEVEPSKDSWQKLRPVLDISGEAYLTSEKENAFSEKDLKISEKVYLTSEKVDSSSEKVLEISEKVYMSSEKVDVSSENNINQNSSSEEENCYIGEDKEVYFETIKKIGEGTTSVAYKIIDKRTLKPFCKKVLNVEDVTFDDIQNAVKEFQVLHSLHHPSICHAVGINPSEVLPDQTKDGNEVTTVALFLEYIDYTLKDCLSKNLLNSTLKARIVVEISHGMRYIHSKQMIYRDLQIDSIMLNSVYQVKLIDFGLVRVNECLFGEEMMNTISMTKNVGSAFFMSPEMAKEEDYDNKTDVYSFGIVLYYIFTGSLPRQTLKEKARELPIPLPEESDSISNCCIELISNCLSNDPEVRPSFEEILIYLRENKYMLASDVDPSIVSQRDNELDSFH</sequence>
<evidence type="ECO:0000256" key="4">
    <source>
        <dbReference type="ARBA" id="ARBA00022840"/>
    </source>
</evidence>
<evidence type="ECO:0000256" key="3">
    <source>
        <dbReference type="ARBA" id="ARBA00022777"/>
    </source>
</evidence>
<evidence type="ECO:0000256" key="9">
    <source>
        <dbReference type="ARBA" id="ARBA00051693"/>
    </source>
</evidence>
<dbReference type="InterPro" id="IPR027417">
    <property type="entry name" value="P-loop_NTPase"/>
</dbReference>
<evidence type="ECO:0000256" key="2">
    <source>
        <dbReference type="ARBA" id="ARBA00022741"/>
    </source>
</evidence>
<feature type="region of interest" description="Disordered" evidence="10">
    <location>
        <begin position="211"/>
        <end position="252"/>
    </location>
</feature>
<accession>A0ABR2JVU6</accession>
<reference evidence="12 13" key="1">
    <citation type="submission" date="2024-04" db="EMBL/GenBank/DDBJ databases">
        <title>Tritrichomonas musculus Genome.</title>
        <authorList>
            <person name="Alves-Ferreira E."/>
            <person name="Grigg M."/>
            <person name="Lorenzi H."/>
            <person name="Galac M."/>
        </authorList>
    </citation>
    <scope>NUCLEOTIDE SEQUENCE [LARGE SCALE GENOMIC DNA]</scope>
    <source>
        <strain evidence="12 13">EAF2021</strain>
    </source>
</reference>
<evidence type="ECO:0000256" key="5">
    <source>
        <dbReference type="ARBA" id="ARBA00038035"/>
    </source>
</evidence>
<protein>
    <recommendedName>
        <fullName evidence="6">mitogen-activated protein kinase kinase</fullName>
        <ecNumber evidence="6">2.7.12.2</ecNumber>
    </recommendedName>
</protein>
<dbReference type="SUPFAM" id="SSF56112">
    <property type="entry name" value="Protein kinase-like (PK-like)"/>
    <property type="match status" value="1"/>
</dbReference>
<comment type="catalytic activity">
    <reaction evidence="8">
        <text>L-threonyl-[protein] + ATP = O-phospho-L-threonyl-[protein] + ADP + H(+)</text>
        <dbReference type="Rhea" id="RHEA:46608"/>
        <dbReference type="Rhea" id="RHEA-COMP:11060"/>
        <dbReference type="Rhea" id="RHEA-COMP:11605"/>
        <dbReference type="ChEBI" id="CHEBI:15378"/>
        <dbReference type="ChEBI" id="CHEBI:30013"/>
        <dbReference type="ChEBI" id="CHEBI:30616"/>
        <dbReference type="ChEBI" id="CHEBI:61977"/>
        <dbReference type="ChEBI" id="CHEBI:456216"/>
        <dbReference type="EC" id="2.7.12.2"/>
    </reaction>
</comment>
<feature type="domain" description="Protein kinase" evidence="11">
    <location>
        <begin position="384"/>
        <end position="654"/>
    </location>
</feature>
<evidence type="ECO:0000313" key="13">
    <source>
        <dbReference type="Proteomes" id="UP001470230"/>
    </source>
</evidence>
<evidence type="ECO:0000256" key="10">
    <source>
        <dbReference type="SAM" id="MobiDB-lite"/>
    </source>
</evidence>